<dbReference type="GO" id="GO:0016020">
    <property type="term" value="C:membrane"/>
    <property type="evidence" value="ECO:0007669"/>
    <property type="project" value="UniProtKB-SubCell"/>
</dbReference>
<evidence type="ECO:0000256" key="2">
    <source>
        <dbReference type="ARBA" id="ARBA00009295"/>
    </source>
</evidence>
<feature type="transmembrane region" description="Helical" evidence="5">
    <location>
        <begin position="221"/>
        <end position="245"/>
    </location>
</feature>
<comment type="caution">
    <text evidence="7">The sequence shown here is derived from an EMBL/GenBank/DDBJ whole genome shotgun (WGS) entry which is preliminary data.</text>
</comment>
<evidence type="ECO:0000256" key="1">
    <source>
        <dbReference type="ARBA" id="ARBA00004370"/>
    </source>
</evidence>
<feature type="transmembrane region" description="Helical" evidence="5">
    <location>
        <begin position="149"/>
        <end position="169"/>
    </location>
</feature>
<keyword evidence="5" id="KW-1133">Transmembrane helix</keyword>
<comment type="subcellular location">
    <subcellularLocation>
        <location evidence="1">Membrane</location>
    </subcellularLocation>
</comment>
<organism evidence="7 8">
    <name type="scientific">Oryza meyeriana var. granulata</name>
    <dbReference type="NCBI Taxonomy" id="110450"/>
    <lineage>
        <taxon>Eukaryota</taxon>
        <taxon>Viridiplantae</taxon>
        <taxon>Streptophyta</taxon>
        <taxon>Embryophyta</taxon>
        <taxon>Tracheophyta</taxon>
        <taxon>Spermatophyta</taxon>
        <taxon>Magnoliopsida</taxon>
        <taxon>Liliopsida</taxon>
        <taxon>Poales</taxon>
        <taxon>Poaceae</taxon>
        <taxon>BOP clade</taxon>
        <taxon>Oryzoideae</taxon>
        <taxon>Oryzeae</taxon>
        <taxon>Oryzinae</taxon>
        <taxon>Oryza</taxon>
        <taxon>Oryza meyeriana</taxon>
    </lineage>
</organism>
<keyword evidence="8" id="KW-1185">Reference proteome</keyword>
<proteinExistence type="inferred from homology"/>
<dbReference type="GO" id="GO:0016717">
    <property type="term" value="F:oxidoreductase activity, acting on paired donors, with oxidation of a pair of donors resulting in the reduction of molecular oxygen to two molecules of water"/>
    <property type="evidence" value="ECO:0007669"/>
    <property type="project" value="InterPro"/>
</dbReference>
<keyword evidence="5" id="KW-0472">Membrane</keyword>
<reference evidence="7 8" key="1">
    <citation type="submission" date="2019-11" db="EMBL/GenBank/DDBJ databases">
        <title>Whole genome sequence of Oryza granulata.</title>
        <authorList>
            <person name="Li W."/>
        </authorList>
    </citation>
    <scope>NUCLEOTIDE SEQUENCE [LARGE SCALE GENOMIC DNA]</scope>
    <source>
        <strain evidence="8">cv. Menghai</strain>
        <tissue evidence="7">Leaf</tissue>
    </source>
</reference>
<evidence type="ECO:0000256" key="4">
    <source>
        <dbReference type="SAM" id="MobiDB-lite"/>
    </source>
</evidence>
<keyword evidence="3" id="KW-0560">Oxidoreductase</keyword>
<dbReference type="Proteomes" id="UP000479710">
    <property type="component" value="Unassembled WGS sequence"/>
</dbReference>
<dbReference type="PANTHER" id="PTHR32100">
    <property type="entry name" value="OMEGA-6 FATTY ACID DESATURASE, CHLOROPLASTIC"/>
    <property type="match status" value="1"/>
</dbReference>
<name>A0A6G1D7W6_9ORYZ</name>
<evidence type="ECO:0000259" key="6">
    <source>
        <dbReference type="Pfam" id="PF11960"/>
    </source>
</evidence>
<dbReference type="Pfam" id="PF11960">
    <property type="entry name" value="DUF3474"/>
    <property type="match status" value="1"/>
</dbReference>
<dbReference type="AlphaFoldDB" id="A0A6G1D7W6"/>
<evidence type="ECO:0000313" key="7">
    <source>
        <dbReference type="EMBL" id="KAF0908526.1"/>
    </source>
</evidence>
<dbReference type="EMBL" id="SPHZ02000007">
    <property type="protein sequence ID" value="KAF0908526.1"/>
    <property type="molecule type" value="Genomic_DNA"/>
</dbReference>
<protein>
    <recommendedName>
        <fullName evidence="6">Fatty acid desaturase N-terminal domain-containing protein</fullName>
    </recommendedName>
</protein>
<keyword evidence="5" id="KW-0812">Transmembrane</keyword>
<feature type="region of interest" description="Disordered" evidence="4">
    <location>
        <begin position="1"/>
        <end position="24"/>
    </location>
</feature>
<dbReference type="InterPro" id="IPR021863">
    <property type="entry name" value="FAS_N"/>
</dbReference>
<feature type="domain" description="Fatty acid desaturase N-terminal" evidence="6">
    <location>
        <begin position="20"/>
        <end position="64"/>
    </location>
</feature>
<dbReference type="OrthoDB" id="1461976at2759"/>
<evidence type="ECO:0000313" key="8">
    <source>
        <dbReference type="Proteomes" id="UP000479710"/>
    </source>
</evidence>
<feature type="transmembrane region" description="Helical" evidence="5">
    <location>
        <begin position="196"/>
        <end position="215"/>
    </location>
</feature>
<evidence type="ECO:0000256" key="5">
    <source>
        <dbReference type="SAM" id="Phobius"/>
    </source>
</evidence>
<feature type="transmembrane region" description="Helical" evidence="5">
    <location>
        <begin position="58"/>
        <end position="79"/>
    </location>
</feature>
<sequence>MKKGKKQELPCRAGSSAAMQRSPMANPPFTLGDVKKAIPPHCFHHSVIKSFSYLVHDLAIAMGLLYFALVGIPALPSILRFVAWPLYWAAQGCFLFRVWIITHECGHNAFTGHTLLDDTLGLRDEVFVPRFKSDLPWYSPYVYKYNNPVARLVLLAVQLTVGWSMYLAFNTWGCRYPRFASHFNPSGPIYKGWERICIVISDIGILTVSFALYKLTVAFGFWWVMRIYGVPLLVVNAWLVVVTYLHHTHRALPHYDSSEWDWLRGALAIVDRDYGILNRVFHNIMDTHSIRVDTWQARSGAAAPMSSRGQGRLGGLAIHMLLKHVSPNVHLCHLLAQSLLMFVS</sequence>
<accession>A0A6G1D7W6</accession>
<gene>
    <name evidence="7" type="ORF">E2562_025886</name>
</gene>
<comment type="similarity">
    <text evidence="2">Belongs to the fatty acid desaturase type 1 family.</text>
</comment>
<evidence type="ECO:0000256" key="3">
    <source>
        <dbReference type="ARBA" id="ARBA00023002"/>
    </source>
</evidence>
<dbReference type="InterPro" id="IPR012171">
    <property type="entry name" value="Fatty_acid_desaturase"/>
</dbReference>